<feature type="non-terminal residue" evidence="1">
    <location>
        <position position="164"/>
    </location>
</feature>
<reference evidence="1" key="1">
    <citation type="submission" date="2021-06" db="EMBL/GenBank/DDBJ databases">
        <authorList>
            <person name="Kallberg Y."/>
            <person name="Tangrot J."/>
            <person name="Rosling A."/>
        </authorList>
    </citation>
    <scope>NUCLEOTIDE SEQUENCE</scope>
    <source>
        <strain evidence="1">CL356</strain>
    </source>
</reference>
<evidence type="ECO:0000313" key="1">
    <source>
        <dbReference type="EMBL" id="CAG8750805.1"/>
    </source>
</evidence>
<sequence>MEESTRVARSISSKLNLSPKTRSGIMTVALMSPIMKPDLCERALDAATPKGKQMGANIWGNEEKAESTCEGGVRPGTSARKAKAGSGNIQIATGCQCFWTRSCRRVIDGGKIQRPSTVVRDIMISPDKRQIDSTRYCPRPYPLRNRQKVWARSSDLDPTLTITA</sequence>
<evidence type="ECO:0000313" key="2">
    <source>
        <dbReference type="Proteomes" id="UP000789525"/>
    </source>
</evidence>
<dbReference type="Proteomes" id="UP000789525">
    <property type="component" value="Unassembled WGS sequence"/>
</dbReference>
<organism evidence="1 2">
    <name type="scientific">Acaulospora colombiana</name>
    <dbReference type="NCBI Taxonomy" id="27376"/>
    <lineage>
        <taxon>Eukaryota</taxon>
        <taxon>Fungi</taxon>
        <taxon>Fungi incertae sedis</taxon>
        <taxon>Mucoromycota</taxon>
        <taxon>Glomeromycotina</taxon>
        <taxon>Glomeromycetes</taxon>
        <taxon>Diversisporales</taxon>
        <taxon>Acaulosporaceae</taxon>
        <taxon>Acaulospora</taxon>
    </lineage>
</organism>
<proteinExistence type="predicted"/>
<keyword evidence="2" id="KW-1185">Reference proteome</keyword>
<dbReference type="EMBL" id="CAJVPT010053062">
    <property type="protein sequence ID" value="CAG8750805.1"/>
    <property type="molecule type" value="Genomic_DNA"/>
</dbReference>
<name>A0ACA9QG78_9GLOM</name>
<gene>
    <name evidence="1" type="ORF">ACOLOM_LOCUS12688</name>
</gene>
<accession>A0ACA9QG78</accession>
<protein>
    <submittedName>
        <fullName evidence="1">4575_t:CDS:1</fullName>
    </submittedName>
</protein>
<comment type="caution">
    <text evidence="1">The sequence shown here is derived from an EMBL/GenBank/DDBJ whole genome shotgun (WGS) entry which is preliminary data.</text>
</comment>